<dbReference type="EMBL" id="JAMZEG020000002">
    <property type="protein sequence ID" value="MDE8602996.1"/>
    <property type="molecule type" value="Genomic_DNA"/>
</dbReference>
<evidence type="ECO:0000313" key="5">
    <source>
        <dbReference type="Proteomes" id="UP001139522"/>
    </source>
</evidence>
<feature type="DNA-binding region" description="H-T-H motif" evidence="2">
    <location>
        <begin position="40"/>
        <end position="59"/>
    </location>
</feature>
<keyword evidence="5" id="KW-1185">Reference proteome</keyword>
<protein>
    <submittedName>
        <fullName evidence="4">TetR/AcrR family transcriptional regulator</fullName>
    </submittedName>
</protein>
<dbReference type="RefSeq" id="WP_255895398.1">
    <property type="nucleotide sequence ID" value="NZ_JAMZEG020000002.1"/>
</dbReference>
<keyword evidence="1 2" id="KW-0238">DNA-binding</keyword>
<accession>A0ABT5WDV0</accession>
<dbReference type="InterPro" id="IPR009057">
    <property type="entry name" value="Homeodomain-like_sf"/>
</dbReference>
<evidence type="ECO:0000256" key="2">
    <source>
        <dbReference type="PROSITE-ProRule" id="PRU00335"/>
    </source>
</evidence>
<dbReference type="Proteomes" id="UP001139522">
    <property type="component" value="Unassembled WGS sequence"/>
</dbReference>
<dbReference type="InterPro" id="IPR001647">
    <property type="entry name" value="HTH_TetR"/>
</dbReference>
<gene>
    <name evidence="4" type="ORF">M3I01_008675</name>
</gene>
<evidence type="ECO:0000313" key="4">
    <source>
        <dbReference type="EMBL" id="MDE8602996.1"/>
    </source>
</evidence>
<sequence length="205" mass="23258">MKSDQKTNSKKNHNEGKNSQIDWLEFALEVLVTKGPDSLKITPLCDLKGVTKGSFYHHFQNRENFIDALMEHWYQKMTLDFIAQANTQESALDRLNKLDQVIASHNILAEMHIRAWALKDKSIAQHLGKIDQQRQDYLASCYLELGVEKQTAKDIALMAYANFLGMQQVHPTPTLETVLRVTAMASKAFLPTPPLANTSEQMKSV</sequence>
<evidence type="ECO:0000256" key="1">
    <source>
        <dbReference type="ARBA" id="ARBA00023125"/>
    </source>
</evidence>
<dbReference type="PROSITE" id="PS50977">
    <property type="entry name" value="HTH_TETR_2"/>
    <property type="match status" value="1"/>
</dbReference>
<comment type="caution">
    <text evidence="4">The sequence shown here is derived from an EMBL/GenBank/DDBJ whole genome shotgun (WGS) entry which is preliminary data.</text>
</comment>
<reference evidence="4" key="1">
    <citation type="submission" date="2023-01" db="EMBL/GenBank/DDBJ databases">
        <title>Psychroserpens sp. MSW6 and Marinomonas sp. RSW2, isolated from seawater.</title>
        <authorList>
            <person name="Kristyanto S."/>
            <person name="Jung J."/>
            <person name="Kim J.M."/>
            <person name="Jeon C.O."/>
        </authorList>
    </citation>
    <scope>NUCLEOTIDE SEQUENCE</scope>
    <source>
        <strain evidence="4">RSW2</strain>
    </source>
</reference>
<dbReference type="SUPFAM" id="SSF46689">
    <property type="entry name" value="Homeodomain-like"/>
    <property type="match status" value="1"/>
</dbReference>
<dbReference type="Gene3D" id="1.10.357.10">
    <property type="entry name" value="Tetracycline Repressor, domain 2"/>
    <property type="match status" value="1"/>
</dbReference>
<name>A0ABT5WDV0_9GAMM</name>
<evidence type="ECO:0000259" key="3">
    <source>
        <dbReference type="PROSITE" id="PS50977"/>
    </source>
</evidence>
<organism evidence="4 5">
    <name type="scientific">Marinomonas maritima</name>
    <dbReference type="NCBI Taxonomy" id="2940935"/>
    <lineage>
        <taxon>Bacteria</taxon>
        <taxon>Pseudomonadati</taxon>
        <taxon>Pseudomonadota</taxon>
        <taxon>Gammaproteobacteria</taxon>
        <taxon>Oceanospirillales</taxon>
        <taxon>Oceanospirillaceae</taxon>
        <taxon>Marinomonas</taxon>
    </lineage>
</organism>
<dbReference type="Pfam" id="PF00440">
    <property type="entry name" value="TetR_N"/>
    <property type="match status" value="1"/>
</dbReference>
<feature type="domain" description="HTH tetR-type" evidence="3">
    <location>
        <begin position="17"/>
        <end position="77"/>
    </location>
</feature>
<proteinExistence type="predicted"/>